<keyword evidence="8" id="KW-0406">Ion transport</keyword>
<evidence type="ECO:0000313" key="14">
    <source>
        <dbReference type="Proteomes" id="UP000050795"/>
    </source>
</evidence>
<feature type="transmembrane region" description="Helical" evidence="13">
    <location>
        <begin position="46"/>
        <end position="69"/>
    </location>
</feature>
<reference evidence="14" key="1">
    <citation type="submission" date="2022-06" db="EMBL/GenBank/DDBJ databases">
        <authorList>
            <person name="Berger JAMES D."/>
            <person name="Berger JAMES D."/>
        </authorList>
    </citation>
    <scope>NUCLEOTIDE SEQUENCE [LARGE SCALE GENOMIC DNA]</scope>
</reference>
<evidence type="ECO:0000256" key="10">
    <source>
        <dbReference type="ARBA" id="ARBA00023201"/>
    </source>
</evidence>
<dbReference type="GO" id="GO:0015293">
    <property type="term" value="F:symporter activity"/>
    <property type="evidence" value="ECO:0007669"/>
    <property type="project" value="TreeGrafter"/>
</dbReference>
<feature type="transmembrane region" description="Helical" evidence="13">
    <location>
        <begin position="147"/>
        <end position="170"/>
    </location>
</feature>
<evidence type="ECO:0008006" key="16">
    <source>
        <dbReference type="Google" id="ProtNLM"/>
    </source>
</evidence>
<dbReference type="Proteomes" id="UP000050795">
    <property type="component" value="Unassembled WGS sequence"/>
</dbReference>
<organism evidence="14 15">
    <name type="scientific">Trichobilharzia regenti</name>
    <name type="common">Nasal bird schistosome</name>
    <dbReference type="NCBI Taxonomy" id="157069"/>
    <lineage>
        <taxon>Eukaryota</taxon>
        <taxon>Metazoa</taxon>
        <taxon>Spiralia</taxon>
        <taxon>Lophotrochozoa</taxon>
        <taxon>Platyhelminthes</taxon>
        <taxon>Trematoda</taxon>
        <taxon>Digenea</taxon>
        <taxon>Strigeidida</taxon>
        <taxon>Schistosomatoidea</taxon>
        <taxon>Schistosomatidae</taxon>
        <taxon>Trichobilharzia</taxon>
    </lineage>
</organism>
<evidence type="ECO:0000256" key="4">
    <source>
        <dbReference type="ARBA" id="ARBA00022475"/>
    </source>
</evidence>
<evidence type="ECO:0000256" key="3">
    <source>
        <dbReference type="ARBA" id="ARBA00022448"/>
    </source>
</evidence>
<keyword evidence="5 13" id="KW-0812">Transmembrane</keyword>
<dbReference type="InterPro" id="IPR051163">
    <property type="entry name" value="Sodium:Solute_Symporter_SSF"/>
</dbReference>
<name>A0AA85J2T2_TRIRE</name>
<feature type="transmembrane region" description="Helical" evidence="13">
    <location>
        <begin position="408"/>
        <end position="431"/>
    </location>
</feature>
<feature type="transmembrane region" description="Helical" evidence="13">
    <location>
        <begin position="121"/>
        <end position="140"/>
    </location>
</feature>
<evidence type="ECO:0000256" key="12">
    <source>
        <dbReference type="SAM" id="MobiDB-lite"/>
    </source>
</evidence>
<accession>A0AA85J2T2</accession>
<evidence type="ECO:0000256" key="1">
    <source>
        <dbReference type="ARBA" id="ARBA00004651"/>
    </source>
</evidence>
<evidence type="ECO:0000256" key="11">
    <source>
        <dbReference type="RuleBase" id="RU362091"/>
    </source>
</evidence>
<dbReference type="InterPro" id="IPR038377">
    <property type="entry name" value="Na/Glc_symporter_sf"/>
</dbReference>
<feature type="transmembrane region" description="Helical" evidence="13">
    <location>
        <begin position="12"/>
        <end position="34"/>
    </location>
</feature>
<evidence type="ECO:0000256" key="7">
    <source>
        <dbReference type="ARBA" id="ARBA00023053"/>
    </source>
</evidence>
<comment type="similarity">
    <text evidence="2 11">Belongs to the sodium:solute symporter (SSF) (TC 2.A.21) family.</text>
</comment>
<dbReference type="Gene3D" id="1.20.1730.10">
    <property type="entry name" value="Sodium/glucose cotransporter"/>
    <property type="match status" value="1"/>
</dbReference>
<keyword evidence="9 13" id="KW-0472">Membrane</keyword>
<dbReference type="WBParaSite" id="TREG1_14050.1">
    <property type="protein sequence ID" value="TREG1_14050.1"/>
    <property type="gene ID" value="TREG1_14050"/>
</dbReference>
<keyword evidence="3" id="KW-0813">Transport</keyword>
<evidence type="ECO:0000256" key="13">
    <source>
        <dbReference type="SAM" id="Phobius"/>
    </source>
</evidence>
<feature type="transmembrane region" description="Helical" evidence="13">
    <location>
        <begin position="376"/>
        <end position="401"/>
    </location>
</feature>
<feature type="transmembrane region" description="Helical" evidence="13">
    <location>
        <begin position="472"/>
        <end position="496"/>
    </location>
</feature>
<evidence type="ECO:0000256" key="5">
    <source>
        <dbReference type="ARBA" id="ARBA00022692"/>
    </source>
</evidence>
<dbReference type="InterPro" id="IPR001734">
    <property type="entry name" value="Na/solute_symporter"/>
</dbReference>
<dbReference type="PANTHER" id="PTHR42985">
    <property type="entry name" value="SODIUM-COUPLED MONOCARBOXYLATE TRANSPORTER"/>
    <property type="match status" value="1"/>
</dbReference>
<keyword evidence="10" id="KW-0739">Sodium transport</keyword>
<dbReference type="NCBIfam" id="TIGR00813">
    <property type="entry name" value="sss"/>
    <property type="match status" value="1"/>
</dbReference>
<feature type="transmembrane region" description="Helical" evidence="13">
    <location>
        <begin position="201"/>
        <end position="220"/>
    </location>
</feature>
<evidence type="ECO:0000313" key="15">
    <source>
        <dbReference type="WBParaSite" id="TREG1_14050.1"/>
    </source>
</evidence>
<proteinExistence type="inferred from homology"/>
<dbReference type="AlphaFoldDB" id="A0AA85J2T2"/>
<keyword evidence="7" id="KW-0915">Sodium</keyword>
<dbReference type="GO" id="GO:0006814">
    <property type="term" value="P:sodium ion transport"/>
    <property type="evidence" value="ECO:0007669"/>
    <property type="project" value="UniProtKB-KW"/>
</dbReference>
<keyword evidence="6 13" id="KW-1133">Transmembrane helix</keyword>
<protein>
    <recommendedName>
        <fullName evidence="16">Sodium-dependent multivitamin transporter</fullName>
    </recommendedName>
</protein>
<keyword evidence="4" id="KW-1003">Cell membrane</keyword>
<dbReference type="Pfam" id="PF00474">
    <property type="entry name" value="SSF"/>
    <property type="match status" value="1"/>
</dbReference>
<keyword evidence="14" id="KW-1185">Reference proteome</keyword>
<feature type="transmembrane region" description="Helical" evidence="13">
    <location>
        <begin position="241"/>
        <end position="266"/>
    </location>
</feature>
<sequence length="581" mass="63439">MDVEELFLGDRKLTLLPIVASVMASFLSAVGILGTASEAYKFGVQFILLVGGYLIAFPVAAYVYMPVFYKLRLNSAHEYLQMRFGKPVRWIASLIFILQMTVYIALALYAPALAFSQVSGLPIWVSILSTGTVATFYTAIGGIRAVVWVDLFQLIILIGGFCIITVLITLKIGGLKPLWDKVLEGQRVQSFDFSFDPFKRHTFWTLIFGGSGLVLSIFGANQTQIQRYMACRDLKTARRAILLNIPLTSVFLAFQLFTGLAMYAYFSGCDPVKSGLIKNYDQILPYAVMVLFDGVVLVRGVFLSVIFAAALSTVSSGVNSLANVTLEDIIRPLYIHWKSVDISEKWKYRVALYLGFIFGISTVGLAFIFALSSSHILQISFALFGAIGGPILTVFTAGILFPCINAKGGICALISSFVCGLWLSIGATFSYSSDNISYLPLSVSNCSSNILQNASSSVNAAGAKWSFYSLSYLYYSLACLIVGISLGFLVSAFSGFNSRSPVNPRLLAWQARAVYRHLPSCFPSQTASDEVTYKNRISPDTCIHHQLSNPYEDGMSVKTVDGKKHSSGEGDVISVGQSIPN</sequence>
<reference evidence="15" key="2">
    <citation type="submission" date="2023-11" db="UniProtKB">
        <authorList>
            <consortium name="WormBaseParasite"/>
        </authorList>
    </citation>
    <scope>IDENTIFICATION</scope>
</reference>
<evidence type="ECO:0000256" key="9">
    <source>
        <dbReference type="ARBA" id="ARBA00023136"/>
    </source>
</evidence>
<evidence type="ECO:0000256" key="6">
    <source>
        <dbReference type="ARBA" id="ARBA00022989"/>
    </source>
</evidence>
<evidence type="ECO:0000256" key="8">
    <source>
        <dbReference type="ARBA" id="ARBA00023065"/>
    </source>
</evidence>
<comment type="subcellular location">
    <subcellularLocation>
        <location evidence="1">Cell membrane</location>
        <topology evidence="1">Multi-pass membrane protein</topology>
    </subcellularLocation>
</comment>
<feature type="region of interest" description="Disordered" evidence="12">
    <location>
        <begin position="559"/>
        <end position="581"/>
    </location>
</feature>
<dbReference type="PANTHER" id="PTHR42985:SF2">
    <property type="entry name" value="SODIUM-DEPENDENT MULTIVITAMIN TRANSPORTER"/>
    <property type="match status" value="1"/>
</dbReference>
<feature type="transmembrane region" description="Helical" evidence="13">
    <location>
        <begin position="90"/>
        <end position="109"/>
    </location>
</feature>
<evidence type="ECO:0000256" key="2">
    <source>
        <dbReference type="ARBA" id="ARBA00006434"/>
    </source>
</evidence>
<feature type="transmembrane region" description="Helical" evidence="13">
    <location>
        <begin position="350"/>
        <end position="370"/>
    </location>
</feature>
<feature type="transmembrane region" description="Helical" evidence="13">
    <location>
        <begin position="286"/>
        <end position="311"/>
    </location>
</feature>
<dbReference type="PROSITE" id="PS50283">
    <property type="entry name" value="NA_SOLUT_SYMP_3"/>
    <property type="match status" value="1"/>
</dbReference>
<dbReference type="GO" id="GO:0005886">
    <property type="term" value="C:plasma membrane"/>
    <property type="evidence" value="ECO:0007669"/>
    <property type="project" value="UniProtKB-SubCell"/>
</dbReference>